<dbReference type="AlphaFoldDB" id="A0A2S6IT63"/>
<dbReference type="EMBL" id="PTJD01000004">
    <property type="protein sequence ID" value="PPK97442.1"/>
    <property type="molecule type" value="Genomic_DNA"/>
</dbReference>
<organism evidence="2 3">
    <name type="scientific">Kineococcus xinjiangensis</name>
    <dbReference type="NCBI Taxonomy" id="512762"/>
    <lineage>
        <taxon>Bacteria</taxon>
        <taxon>Bacillati</taxon>
        <taxon>Actinomycetota</taxon>
        <taxon>Actinomycetes</taxon>
        <taxon>Kineosporiales</taxon>
        <taxon>Kineosporiaceae</taxon>
        <taxon>Kineococcus</taxon>
    </lineage>
</organism>
<comment type="caution">
    <text evidence="2">The sequence shown here is derived from an EMBL/GenBank/DDBJ whole genome shotgun (WGS) entry which is preliminary data.</text>
</comment>
<keyword evidence="3" id="KW-1185">Reference proteome</keyword>
<name>A0A2S6IT63_9ACTN</name>
<dbReference type="Proteomes" id="UP000239485">
    <property type="component" value="Unassembled WGS sequence"/>
</dbReference>
<feature type="compositionally biased region" description="Acidic residues" evidence="1">
    <location>
        <begin position="38"/>
        <end position="49"/>
    </location>
</feature>
<accession>A0A2S6IT63</accession>
<dbReference type="RefSeq" id="WP_158257169.1">
    <property type="nucleotide sequence ID" value="NZ_PTJD01000004.1"/>
</dbReference>
<protein>
    <submittedName>
        <fullName evidence="2">Uncharacterized protein</fullName>
    </submittedName>
</protein>
<evidence type="ECO:0000256" key="1">
    <source>
        <dbReference type="SAM" id="MobiDB-lite"/>
    </source>
</evidence>
<feature type="compositionally biased region" description="Low complexity" evidence="1">
    <location>
        <begin position="1"/>
        <end position="13"/>
    </location>
</feature>
<evidence type="ECO:0000313" key="2">
    <source>
        <dbReference type="EMBL" id="PPK97442.1"/>
    </source>
</evidence>
<sequence length="49" mass="5085">MSTQPEDAQPQQAQDDRPGSAGAAEEPTADGYGNDTGFADEAEQADTQD</sequence>
<evidence type="ECO:0000313" key="3">
    <source>
        <dbReference type="Proteomes" id="UP000239485"/>
    </source>
</evidence>
<reference evidence="2 3" key="1">
    <citation type="submission" date="2018-02" db="EMBL/GenBank/DDBJ databases">
        <title>Genomic Encyclopedia of Archaeal and Bacterial Type Strains, Phase II (KMG-II): from individual species to whole genera.</title>
        <authorList>
            <person name="Goeker M."/>
        </authorList>
    </citation>
    <scope>NUCLEOTIDE SEQUENCE [LARGE SCALE GENOMIC DNA]</scope>
    <source>
        <strain evidence="2 3">DSM 22857</strain>
    </source>
</reference>
<gene>
    <name evidence="2" type="ORF">CLV92_104263</name>
</gene>
<proteinExistence type="predicted"/>
<feature type="region of interest" description="Disordered" evidence="1">
    <location>
        <begin position="1"/>
        <end position="49"/>
    </location>
</feature>